<organism evidence="9 10">
    <name type="scientific">Pendulispora albinea</name>
    <dbReference type="NCBI Taxonomy" id="2741071"/>
    <lineage>
        <taxon>Bacteria</taxon>
        <taxon>Pseudomonadati</taxon>
        <taxon>Myxococcota</taxon>
        <taxon>Myxococcia</taxon>
        <taxon>Myxococcales</taxon>
        <taxon>Sorangiineae</taxon>
        <taxon>Pendulisporaceae</taxon>
        <taxon>Pendulispora</taxon>
    </lineage>
</organism>
<feature type="transmembrane region" description="Helical" evidence="8">
    <location>
        <begin position="119"/>
        <end position="138"/>
    </location>
</feature>
<keyword evidence="2" id="KW-0813">Transport</keyword>
<feature type="transmembrane region" description="Helical" evidence="8">
    <location>
        <begin position="239"/>
        <end position="256"/>
    </location>
</feature>
<proteinExistence type="predicted"/>
<evidence type="ECO:0000256" key="4">
    <source>
        <dbReference type="ARBA" id="ARBA00022519"/>
    </source>
</evidence>
<evidence type="ECO:0000256" key="6">
    <source>
        <dbReference type="ARBA" id="ARBA00022989"/>
    </source>
</evidence>
<dbReference type="EMBL" id="CP089984">
    <property type="protein sequence ID" value="WXB11817.1"/>
    <property type="molecule type" value="Genomic_DNA"/>
</dbReference>
<feature type="transmembrane region" description="Helical" evidence="8">
    <location>
        <begin position="209"/>
        <end position="227"/>
    </location>
</feature>
<evidence type="ECO:0000313" key="10">
    <source>
        <dbReference type="Proteomes" id="UP001370348"/>
    </source>
</evidence>
<evidence type="ECO:0000256" key="1">
    <source>
        <dbReference type="ARBA" id="ARBA00004651"/>
    </source>
</evidence>
<reference evidence="9 10" key="1">
    <citation type="submission" date="2021-12" db="EMBL/GenBank/DDBJ databases">
        <title>Discovery of the Pendulisporaceae a myxobacterial family with distinct sporulation behavior and unique specialized metabolism.</title>
        <authorList>
            <person name="Garcia R."/>
            <person name="Popoff A."/>
            <person name="Bader C.D."/>
            <person name="Loehr J."/>
            <person name="Walesch S."/>
            <person name="Walt C."/>
            <person name="Boldt J."/>
            <person name="Bunk B."/>
            <person name="Haeckl F.J.F.P.J."/>
            <person name="Gunesch A.P."/>
            <person name="Birkelbach J."/>
            <person name="Nuebel U."/>
            <person name="Pietschmann T."/>
            <person name="Bach T."/>
            <person name="Mueller R."/>
        </authorList>
    </citation>
    <scope>NUCLEOTIDE SEQUENCE [LARGE SCALE GENOMIC DNA]</scope>
    <source>
        <strain evidence="9 10">MSr11954</strain>
    </source>
</reference>
<evidence type="ECO:0000256" key="7">
    <source>
        <dbReference type="ARBA" id="ARBA00023136"/>
    </source>
</evidence>
<keyword evidence="5 8" id="KW-0812">Transmembrane</keyword>
<gene>
    <name evidence="9" type="ORF">LZC94_28650</name>
</gene>
<keyword evidence="7 8" id="KW-0472">Membrane</keyword>
<feature type="transmembrane region" description="Helical" evidence="8">
    <location>
        <begin position="12"/>
        <end position="35"/>
    </location>
</feature>
<dbReference type="RefSeq" id="WP_394821435.1">
    <property type="nucleotide sequence ID" value="NZ_CP089984.1"/>
</dbReference>
<sequence length="322" mass="33175">MSKTHLLLERYVLALLFVVVAIVFSVMLPGSFATVLNFRNIAGNQSVLAIVALAAIIPLIGGQFDLSVGAVLGLTSIATASVLSRFAAPMWIALIVGPTLGAAIGLLNGVLITKFGLNSLITTLGVATTLTGVISWYTRGASILTGIPRALTDAGGGLWLGIPRPLYYLAVVASLVWYLLDHTPYGRYLQAVGSNSNAARLVGLDVDRIAILSFVASGTIVGFAGVLEVAREGGANPQIGSLITLPVLAVAFLGMTSVHPGRFNVPGTLLAVFFLATAVSGLSLLGVDNWVESAFNGAALVIAVALSSILGRGRDKTAPAVL</sequence>
<evidence type="ECO:0000256" key="3">
    <source>
        <dbReference type="ARBA" id="ARBA00022475"/>
    </source>
</evidence>
<name>A0ABZ2LS91_9BACT</name>
<keyword evidence="3" id="KW-1003">Cell membrane</keyword>
<feature type="transmembrane region" description="Helical" evidence="8">
    <location>
        <begin position="293"/>
        <end position="311"/>
    </location>
</feature>
<keyword evidence="10" id="KW-1185">Reference proteome</keyword>
<dbReference type="Pfam" id="PF02653">
    <property type="entry name" value="BPD_transp_2"/>
    <property type="match status" value="1"/>
</dbReference>
<dbReference type="PANTHER" id="PTHR32196">
    <property type="entry name" value="ABC TRANSPORTER PERMEASE PROTEIN YPHD-RELATED-RELATED"/>
    <property type="match status" value="1"/>
</dbReference>
<evidence type="ECO:0000256" key="8">
    <source>
        <dbReference type="SAM" id="Phobius"/>
    </source>
</evidence>
<dbReference type="InterPro" id="IPR001851">
    <property type="entry name" value="ABC_transp_permease"/>
</dbReference>
<accession>A0ABZ2LS91</accession>
<keyword evidence="6 8" id="KW-1133">Transmembrane helix</keyword>
<keyword evidence="4" id="KW-0997">Cell inner membrane</keyword>
<dbReference type="Proteomes" id="UP001370348">
    <property type="component" value="Chromosome"/>
</dbReference>
<dbReference type="PANTHER" id="PTHR32196:SF21">
    <property type="entry name" value="ABC TRANSPORTER PERMEASE PROTEIN YPHD-RELATED"/>
    <property type="match status" value="1"/>
</dbReference>
<feature type="transmembrane region" description="Helical" evidence="8">
    <location>
        <begin position="158"/>
        <end position="180"/>
    </location>
</feature>
<evidence type="ECO:0000256" key="5">
    <source>
        <dbReference type="ARBA" id="ARBA00022692"/>
    </source>
</evidence>
<protein>
    <submittedName>
        <fullName evidence="9">ABC transporter permease</fullName>
    </submittedName>
</protein>
<evidence type="ECO:0000313" key="9">
    <source>
        <dbReference type="EMBL" id="WXB11817.1"/>
    </source>
</evidence>
<dbReference type="CDD" id="cd06579">
    <property type="entry name" value="TM_PBP1_transp_AraH_like"/>
    <property type="match status" value="1"/>
</dbReference>
<evidence type="ECO:0000256" key="2">
    <source>
        <dbReference type="ARBA" id="ARBA00022448"/>
    </source>
</evidence>
<comment type="subcellular location">
    <subcellularLocation>
        <location evidence="1">Cell membrane</location>
        <topology evidence="1">Multi-pass membrane protein</topology>
    </subcellularLocation>
</comment>
<feature type="transmembrane region" description="Helical" evidence="8">
    <location>
        <begin position="90"/>
        <end position="112"/>
    </location>
</feature>
<feature type="transmembrane region" description="Helical" evidence="8">
    <location>
        <begin position="268"/>
        <end position="287"/>
    </location>
</feature>